<protein>
    <submittedName>
        <fullName evidence="2">Uncharacterized protein</fullName>
    </submittedName>
</protein>
<evidence type="ECO:0000313" key="2">
    <source>
        <dbReference type="EMBL" id="BDR80231.1"/>
    </source>
</evidence>
<dbReference type="EMBL" id="AP026818">
    <property type="protein sequence ID" value="BDR80231.1"/>
    <property type="molecule type" value="Genomic_DNA"/>
</dbReference>
<feature type="signal peptide" evidence="1">
    <location>
        <begin position="1"/>
        <end position="24"/>
    </location>
</feature>
<evidence type="ECO:0000256" key="1">
    <source>
        <dbReference type="SAM" id="SignalP"/>
    </source>
</evidence>
<dbReference type="AlphaFoldDB" id="A0ABC8EAM1"/>
<keyword evidence="1" id="KW-0732">Signal</keyword>
<proteinExistence type="predicted"/>
<reference evidence="2 3" key="1">
    <citation type="submission" date="2022-09" db="EMBL/GenBank/DDBJ databases">
        <title>complete genome sequences of Clostridium tetani str. KHSU-234311-028 isolated from soil.</title>
        <authorList>
            <person name="Sekizuka T."/>
            <person name="Shitada C."/>
            <person name="Takahashi M."/>
            <person name="Kuroda M."/>
        </authorList>
    </citation>
    <scope>NUCLEOTIDE SEQUENCE [LARGE SCALE GENOMIC DNA]</scope>
    <source>
        <strain evidence="2 3">KHSU-234311-028</strain>
    </source>
</reference>
<feature type="chain" id="PRO_5044887714" evidence="1">
    <location>
        <begin position="25"/>
        <end position="302"/>
    </location>
</feature>
<sequence>MKNKGFIVFLVLTMLMTVTTLAYANEIRGEAFIVEKENEFIEVNVYTETKDVFSKDIFDKVFSKKDKSFLENDLNADINYLKDSVEVIIKTRINPSIENKLILYDDNNPIEVSSKGTILIPKDTKVVSKSELLKDEYFYENISDSTIGLDSFNTSIIEMTNANESEIVFKASSGELLAVMDEKEDRFLSTNNSAPYRKGYGDKYYPGDWVHCNRFNGSSTDDVHYDWRNGSADEKAKAVKNFYGSDCHIALTQAGSKCTSIGSCNCNTSKRAAYCSGFTKEKWTDKNCDYTYHKHSYLVIPR</sequence>
<gene>
    <name evidence="2" type="ORF">K234311028_04770</name>
</gene>
<name>A0ABC8EAM1_CLOTA</name>
<accession>A0ABC8EAM1</accession>
<dbReference type="RefSeq" id="WP_317720135.1">
    <property type="nucleotide sequence ID" value="NZ_AP026806.1"/>
</dbReference>
<evidence type="ECO:0000313" key="3">
    <source>
        <dbReference type="Proteomes" id="UP001321763"/>
    </source>
</evidence>
<organism evidence="2 3">
    <name type="scientific">Clostridium tetani</name>
    <dbReference type="NCBI Taxonomy" id="1513"/>
    <lineage>
        <taxon>Bacteria</taxon>
        <taxon>Bacillati</taxon>
        <taxon>Bacillota</taxon>
        <taxon>Clostridia</taxon>
        <taxon>Eubacteriales</taxon>
        <taxon>Clostridiaceae</taxon>
        <taxon>Clostridium</taxon>
    </lineage>
</organism>
<dbReference type="Proteomes" id="UP001321763">
    <property type="component" value="Chromosome"/>
</dbReference>